<organism evidence="4 5">
    <name type="scientific">Paralvinella palmiformis</name>
    <dbReference type="NCBI Taxonomy" id="53620"/>
    <lineage>
        <taxon>Eukaryota</taxon>
        <taxon>Metazoa</taxon>
        <taxon>Spiralia</taxon>
        <taxon>Lophotrochozoa</taxon>
        <taxon>Annelida</taxon>
        <taxon>Polychaeta</taxon>
        <taxon>Sedentaria</taxon>
        <taxon>Canalipalpata</taxon>
        <taxon>Terebellida</taxon>
        <taxon>Terebelliformia</taxon>
        <taxon>Alvinellidae</taxon>
        <taxon>Paralvinella</taxon>
    </lineage>
</organism>
<name>A0AAD9JZJ8_9ANNE</name>
<dbReference type="Pfam" id="PF12624">
    <property type="entry name" value="VPS13_N"/>
    <property type="match status" value="1"/>
</dbReference>
<keyword evidence="2" id="KW-0813">Transport</keyword>
<keyword evidence="5" id="KW-1185">Reference proteome</keyword>
<proteinExistence type="inferred from homology"/>
<dbReference type="EMBL" id="JAODUP010000107">
    <property type="protein sequence ID" value="KAK2161954.1"/>
    <property type="molecule type" value="Genomic_DNA"/>
</dbReference>
<protein>
    <recommendedName>
        <fullName evidence="3">Chorein N-terminal domain-containing protein</fullName>
    </recommendedName>
</protein>
<dbReference type="GO" id="GO:0006623">
    <property type="term" value="P:protein targeting to vacuole"/>
    <property type="evidence" value="ECO:0007669"/>
    <property type="project" value="TreeGrafter"/>
</dbReference>
<comment type="similarity">
    <text evidence="1">Belongs to the VPS13 family.</text>
</comment>
<dbReference type="InterPro" id="IPR026847">
    <property type="entry name" value="VPS13"/>
</dbReference>
<sequence length="188" mass="21494">MVNVLLSGITYNAEKEEKTAWDNKQKELQRIEEAKKAEAEKNKPKEEKQDTFAEKLATNIIKNLQIEISNIHVRYEDRFTNPAKPVSIGVTLRQLSFQTTDENWTPMVIKESVSKIYKMIKLDSLALYWNSNSPSYLGLDKQQMMVALQQTIAGSGQKSDYQYLLEPDIIQCPSPASHQTRTGQLLNT</sequence>
<evidence type="ECO:0000313" key="4">
    <source>
        <dbReference type="EMBL" id="KAK2161954.1"/>
    </source>
</evidence>
<evidence type="ECO:0000259" key="3">
    <source>
        <dbReference type="Pfam" id="PF12624"/>
    </source>
</evidence>
<comment type="caution">
    <text evidence="4">The sequence shown here is derived from an EMBL/GenBank/DDBJ whole genome shotgun (WGS) entry which is preliminary data.</text>
</comment>
<feature type="domain" description="Chorein N-terminal" evidence="3">
    <location>
        <begin position="7"/>
        <end position="167"/>
    </location>
</feature>
<dbReference type="GO" id="GO:0045053">
    <property type="term" value="P:protein retention in Golgi apparatus"/>
    <property type="evidence" value="ECO:0007669"/>
    <property type="project" value="TreeGrafter"/>
</dbReference>
<gene>
    <name evidence="4" type="ORF">LSH36_107g07017</name>
</gene>
<evidence type="ECO:0000256" key="1">
    <source>
        <dbReference type="ARBA" id="ARBA00006545"/>
    </source>
</evidence>
<dbReference type="AlphaFoldDB" id="A0AAD9JZJ8"/>
<dbReference type="PANTHER" id="PTHR16166">
    <property type="entry name" value="VACUOLAR PROTEIN SORTING-ASSOCIATED PROTEIN VPS13"/>
    <property type="match status" value="1"/>
</dbReference>
<dbReference type="PANTHER" id="PTHR16166:SF93">
    <property type="entry name" value="INTERMEMBRANE LIPID TRANSFER PROTEIN VPS13"/>
    <property type="match status" value="1"/>
</dbReference>
<accession>A0AAD9JZJ8</accession>
<evidence type="ECO:0000313" key="5">
    <source>
        <dbReference type="Proteomes" id="UP001208570"/>
    </source>
</evidence>
<dbReference type="InterPro" id="IPR026854">
    <property type="entry name" value="VPS13_N"/>
</dbReference>
<reference evidence="4" key="1">
    <citation type="journal article" date="2023" name="Mol. Biol. Evol.">
        <title>Third-Generation Sequencing Reveals the Adaptive Role of the Epigenome in Three Deep-Sea Polychaetes.</title>
        <authorList>
            <person name="Perez M."/>
            <person name="Aroh O."/>
            <person name="Sun Y."/>
            <person name="Lan Y."/>
            <person name="Juniper S.K."/>
            <person name="Young C.R."/>
            <person name="Angers B."/>
            <person name="Qian P.Y."/>
        </authorList>
    </citation>
    <scope>NUCLEOTIDE SEQUENCE</scope>
    <source>
        <strain evidence="4">P08H-3</strain>
    </source>
</reference>
<evidence type="ECO:0000256" key="2">
    <source>
        <dbReference type="ARBA" id="ARBA00022448"/>
    </source>
</evidence>
<dbReference type="Proteomes" id="UP001208570">
    <property type="component" value="Unassembled WGS sequence"/>
</dbReference>